<keyword evidence="3" id="KW-1185">Reference proteome</keyword>
<accession>A0A8X6U249</accession>
<dbReference type="EMBL" id="BMAW01020907">
    <property type="protein sequence ID" value="GFT70636.1"/>
    <property type="molecule type" value="Genomic_DNA"/>
</dbReference>
<organism evidence="2 3">
    <name type="scientific">Nephila pilipes</name>
    <name type="common">Giant wood spider</name>
    <name type="synonym">Nephila maculata</name>
    <dbReference type="NCBI Taxonomy" id="299642"/>
    <lineage>
        <taxon>Eukaryota</taxon>
        <taxon>Metazoa</taxon>
        <taxon>Ecdysozoa</taxon>
        <taxon>Arthropoda</taxon>
        <taxon>Chelicerata</taxon>
        <taxon>Arachnida</taxon>
        <taxon>Araneae</taxon>
        <taxon>Araneomorphae</taxon>
        <taxon>Entelegynae</taxon>
        <taxon>Araneoidea</taxon>
        <taxon>Nephilidae</taxon>
        <taxon>Nephila</taxon>
    </lineage>
</organism>
<evidence type="ECO:0000313" key="1">
    <source>
        <dbReference type="EMBL" id="GFS85761.1"/>
    </source>
</evidence>
<comment type="caution">
    <text evidence="2">The sequence shown here is derived from an EMBL/GenBank/DDBJ whole genome shotgun (WGS) entry which is preliminary data.</text>
</comment>
<dbReference type="EMBL" id="BMAW01052445">
    <property type="protein sequence ID" value="GFS85761.1"/>
    <property type="molecule type" value="Genomic_DNA"/>
</dbReference>
<sequence length="43" mass="4568">PPREAIIMDEFGQHLHGVIGPYNEGSPVSLICEGEGGNFSSIL</sequence>
<protein>
    <submittedName>
        <fullName evidence="2">Uncharacterized protein</fullName>
    </submittedName>
</protein>
<reference evidence="2" key="1">
    <citation type="submission" date="2020-08" db="EMBL/GenBank/DDBJ databases">
        <title>Multicomponent nature underlies the extraordinary mechanical properties of spider dragline silk.</title>
        <authorList>
            <person name="Kono N."/>
            <person name="Nakamura H."/>
            <person name="Mori M."/>
            <person name="Yoshida Y."/>
            <person name="Ohtoshi R."/>
            <person name="Malay A.D."/>
            <person name="Moran D.A.P."/>
            <person name="Tomita M."/>
            <person name="Numata K."/>
            <person name="Arakawa K."/>
        </authorList>
    </citation>
    <scope>NUCLEOTIDE SEQUENCE</scope>
</reference>
<proteinExistence type="predicted"/>
<feature type="non-terminal residue" evidence="2">
    <location>
        <position position="1"/>
    </location>
</feature>
<gene>
    <name evidence="1" type="ORF">NPIL_439541</name>
    <name evidence="2" type="ORF">NPIL_542871</name>
</gene>
<evidence type="ECO:0000313" key="2">
    <source>
        <dbReference type="EMBL" id="GFT70636.1"/>
    </source>
</evidence>
<dbReference type="Proteomes" id="UP000887013">
    <property type="component" value="Unassembled WGS sequence"/>
</dbReference>
<dbReference type="OrthoDB" id="6431332at2759"/>
<dbReference type="AlphaFoldDB" id="A0A8X6U249"/>
<evidence type="ECO:0000313" key="3">
    <source>
        <dbReference type="Proteomes" id="UP000887013"/>
    </source>
</evidence>
<name>A0A8X6U249_NEPPI</name>